<reference evidence="7" key="1">
    <citation type="submission" date="2022-10" db="EMBL/GenBank/DDBJ databases">
        <title>Luteolibacter sp. GHJ8, whole genome shotgun sequencing project.</title>
        <authorList>
            <person name="Zhao G."/>
            <person name="Shen L."/>
        </authorList>
    </citation>
    <scope>NUCLEOTIDE SEQUENCE</scope>
    <source>
        <strain evidence="7">GHJ8</strain>
    </source>
</reference>
<evidence type="ECO:0000313" key="7">
    <source>
        <dbReference type="EMBL" id="MCW1914760.1"/>
    </source>
</evidence>
<dbReference type="RefSeq" id="WP_264514295.1">
    <property type="nucleotide sequence ID" value="NZ_JAPDDR010000007.1"/>
</dbReference>
<dbReference type="InterPro" id="IPR059100">
    <property type="entry name" value="TSP3_bac"/>
</dbReference>
<dbReference type="Proteomes" id="UP001165653">
    <property type="component" value="Unassembled WGS sequence"/>
</dbReference>
<dbReference type="Pfam" id="PF13385">
    <property type="entry name" value="Laminin_G_3"/>
    <property type="match status" value="1"/>
</dbReference>
<sequence>MLAPAAITDSLVAYWDFEGGTANHASASGGTAYNGVLQGNAAIAGGAVKVGTGSLVLDGAGDYLDVTSIVDPNQPWSVSAWYRADLAPTGRFMVFETSGSFPISFGLREASNTANTNHQAFADVVPGTDTSADFQLADTATANTWHQVVLASIPATAEAAGSITIYIDGVLRNTMVIPAGNTLGSANGFHIGTYRTANDRWFDGAIDEVAIWNRTLSGAEALETFQRGEQGETLTSVKYHIALSASPTTGGTVSGSGLYSAGVSVPIVASAGPGYVFTGWSDGFTGQPASFTYVASASVTASATFSEDTADSDGDGLTNYEEAVVYQTEPNNADSDGDEIPDGDEVTITGTSPTSSDALLVSFVRSNLSPNQAGVIALSSPRVERNPANGEIGLFLSLSGTAGQGPLQPINLSSPSASITPSGDGWNLSFPAPSNTVNSYILRTTNR</sequence>
<evidence type="ECO:0000256" key="1">
    <source>
        <dbReference type="ARBA" id="ARBA00004613"/>
    </source>
</evidence>
<dbReference type="SUPFAM" id="SSF103647">
    <property type="entry name" value="TSP type-3 repeat"/>
    <property type="match status" value="1"/>
</dbReference>
<keyword evidence="4" id="KW-0106">Calcium</keyword>
<dbReference type="InterPro" id="IPR053180">
    <property type="entry name" value="Ca-binding_acidic-repeat"/>
</dbReference>
<keyword evidence="2" id="KW-0964">Secreted</keyword>
<dbReference type="EMBL" id="JAPDDR010000007">
    <property type="protein sequence ID" value="MCW1914760.1"/>
    <property type="molecule type" value="Genomic_DNA"/>
</dbReference>
<comment type="subcellular location">
    <subcellularLocation>
        <location evidence="1">Secreted</location>
    </subcellularLocation>
</comment>
<protein>
    <recommendedName>
        <fullName evidence="6">Bacterial repeat domain-containing protein</fullName>
    </recommendedName>
</protein>
<dbReference type="InterPro" id="IPR028974">
    <property type="entry name" value="TSP_type-3_rpt"/>
</dbReference>
<evidence type="ECO:0000313" key="8">
    <source>
        <dbReference type="Proteomes" id="UP001165653"/>
    </source>
</evidence>
<feature type="domain" description="Bacterial repeat" evidence="6">
    <location>
        <begin position="242"/>
        <end position="307"/>
    </location>
</feature>
<evidence type="ECO:0000256" key="5">
    <source>
        <dbReference type="SAM" id="MobiDB-lite"/>
    </source>
</evidence>
<dbReference type="InterPro" id="IPR044060">
    <property type="entry name" value="Bacterial_rp_domain"/>
</dbReference>
<dbReference type="PANTHER" id="PTHR37467:SF1">
    <property type="entry name" value="EXPORTED CALCIUM-BINDING GLYCOPROTEIN"/>
    <property type="match status" value="1"/>
</dbReference>
<comment type="caution">
    <text evidence="7">The sequence shown here is derived from an EMBL/GenBank/DDBJ whole genome shotgun (WGS) entry which is preliminary data.</text>
</comment>
<evidence type="ECO:0000256" key="2">
    <source>
        <dbReference type="ARBA" id="ARBA00022525"/>
    </source>
</evidence>
<evidence type="ECO:0000256" key="4">
    <source>
        <dbReference type="ARBA" id="ARBA00022837"/>
    </source>
</evidence>
<dbReference type="Gene3D" id="2.60.120.200">
    <property type="match status" value="1"/>
</dbReference>
<evidence type="ECO:0000259" key="6">
    <source>
        <dbReference type="Pfam" id="PF18998"/>
    </source>
</evidence>
<dbReference type="Pfam" id="PF18998">
    <property type="entry name" value="Flg_new_2"/>
    <property type="match status" value="1"/>
</dbReference>
<accession>A0ABT3G4L2</accession>
<name>A0ABT3G4L2_9BACT</name>
<evidence type="ECO:0000256" key="3">
    <source>
        <dbReference type="ARBA" id="ARBA00022729"/>
    </source>
</evidence>
<dbReference type="SUPFAM" id="SSF49899">
    <property type="entry name" value="Concanavalin A-like lectins/glucanases"/>
    <property type="match status" value="1"/>
</dbReference>
<keyword evidence="8" id="KW-1185">Reference proteome</keyword>
<dbReference type="Pfam" id="PF18884">
    <property type="entry name" value="TSP3_bac"/>
    <property type="match status" value="1"/>
</dbReference>
<feature type="region of interest" description="Disordered" evidence="5">
    <location>
        <begin position="330"/>
        <end position="353"/>
    </location>
</feature>
<gene>
    <name evidence="7" type="ORF">OJ996_14325</name>
</gene>
<proteinExistence type="predicted"/>
<dbReference type="InterPro" id="IPR013320">
    <property type="entry name" value="ConA-like_dom_sf"/>
</dbReference>
<dbReference type="PANTHER" id="PTHR37467">
    <property type="entry name" value="EXPORTED CALCIUM-BINDING GLYCOPROTEIN-RELATED"/>
    <property type="match status" value="1"/>
</dbReference>
<keyword evidence="3" id="KW-0732">Signal</keyword>
<feature type="compositionally biased region" description="Acidic residues" evidence="5">
    <location>
        <begin position="335"/>
        <end position="345"/>
    </location>
</feature>
<organism evidence="7 8">
    <name type="scientific">Luteolibacter rhizosphaerae</name>
    <dbReference type="NCBI Taxonomy" id="2989719"/>
    <lineage>
        <taxon>Bacteria</taxon>
        <taxon>Pseudomonadati</taxon>
        <taxon>Verrucomicrobiota</taxon>
        <taxon>Verrucomicrobiia</taxon>
        <taxon>Verrucomicrobiales</taxon>
        <taxon>Verrucomicrobiaceae</taxon>
        <taxon>Luteolibacter</taxon>
    </lineage>
</organism>